<keyword evidence="1" id="KW-1133">Transmembrane helix</keyword>
<keyword evidence="1" id="KW-0812">Transmembrane</keyword>
<keyword evidence="3" id="KW-1185">Reference proteome</keyword>
<reference evidence="2 3" key="1">
    <citation type="submission" date="2024-02" db="EMBL/GenBank/DDBJ databases">
        <authorList>
            <person name="Vignale AGUSTIN F."/>
            <person name="Sosa J E."/>
            <person name="Modenutti C."/>
        </authorList>
    </citation>
    <scope>NUCLEOTIDE SEQUENCE [LARGE SCALE GENOMIC DNA]</scope>
</reference>
<dbReference type="Gene3D" id="3.90.550.50">
    <property type="match status" value="1"/>
</dbReference>
<dbReference type="InterPro" id="IPR006740">
    <property type="entry name" value="DUF604"/>
</dbReference>
<organism evidence="2 3">
    <name type="scientific">Ilex paraguariensis</name>
    <name type="common">yerba mate</name>
    <dbReference type="NCBI Taxonomy" id="185542"/>
    <lineage>
        <taxon>Eukaryota</taxon>
        <taxon>Viridiplantae</taxon>
        <taxon>Streptophyta</taxon>
        <taxon>Embryophyta</taxon>
        <taxon>Tracheophyta</taxon>
        <taxon>Spermatophyta</taxon>
        <taxon>Magnoliopsida</taxon>
        <taxon>eudicotyledons</taxon>
        <taxon>Gunneridae</taxon>
        <taxon>Pentapetalae</taxon>
        <taxon>asterids</taxon>
        <taxon>campanulids</taxon>
        <taxon>Aquifoliales</taxon>
        <taxon>Aquifoliaceae</taxon>
        <taxon>Ilex</taxon>
    </lineage>
</organism>
<dbReference type="PANTHER" id="PTHR10811">
    <property type="entry name" value="FRINGE-RELATED"/>
    <property type="match status" value="1"/>
</dbReference>
<gene>
    <name evidence="2" type="ORF">ILEXP_LOCUS33846</name>
</gene>
<evidence type="ECO:0000313" key="2">
    <source>
        <dbReference type="EMBL" id="CAK9164700.1"/>
    </source>
</evidence>
<dbReference type="AlphaFoldDB" id="A0ABC8T9P5"/>
<dbReference type="Proteomes" id="UP001642360">
    <property type="component" value="Unassembled WGS sequence"/>
</dbReference>
<dbReference type="Pfam" id="PF04646">
    <property type="entry name" value="DUF604"/>
    <property type="match status" value="1"/>
</dbReference>
<sequence length="474" mass="53590">MPSAIATRRFQVYFKQVAVTGLVLYILVILLSSNSSHHSSELISPIQHKMAPPSPLLEKPPTDISHLVFGIAGSVATWSYRKSYIETWWQPNVTQGYVFLDKAPTGDLLPWPSYSPPFRVSEDTSKFEVYSQHAAPSIIKIVRMILETFREEDEGVRWYVMADDDTVFVVDNLVEVLAKYNHTKYLYIGGHSECIKSNVDHSFEMAFGGGGYALSYPLAAALVTNLDGCIKRYPDYRISDRILQSCISDFGVSLTAEKGFHQIDLHGDISGLLSAHPHSPLVSLHHLDVVDPIFPSMNRHESIKHLMEAAKIDHSRLLQQAICYHKQNNWSFSTAWGYSSHIYEQIIPPSLLKRPLETFRPWIENTRRPHFMFNPRLLLNDPCKAPHVFFFESLVETAGNQLVTSYIRASQRDFPACSSGGNHSADRISKIQVFSPKTKPSEIERSECCDVVHVDGKDMAEVTYRACMKDEIVG</sequence>
<proteinExistence type="predicted"/>
<comment type="caution">
    <text evidence="2">The sequence shown here is derived from an EMBL/GenBank/DDBJ whole genome shotgun (WGS) entry which is preliminary data.</text>
</comment>
<dbReference type="EMBL" id="CAUOFW020004269">
    <property type="protein sequence ID" value="CAK9164700.1"/>
    <property type="molecule type" value="Genomic_DNA"/>
</dbReference>
<accession>A0ABC8T9P5</accession>
<evidence type="ECO:0000313" key="3">
    <source>
        <dbReference type="Proteomes" id="UP001642360"/>
    </source>
</evidence>
<name>A0ABC8T9P5_9AQUA</name>
<dbReference type="FunFam" id="3.90.550.50:FF:000038">
    <property type="entry name" value="Predicted protein"/>
    <property type="match status" value="1"/>
</dbReference>
<evidence type="ECO:0000256" key="1">
    <source>
        <dbReference type="SAM" id="Phobius"/>
    </source>
</evidence>
<keyword evidence="1" id="KW-0472">Membrane</keyword>
<feature type="transmembrane region" description="Helical" evidence="1">
    <location>
        <begin position="12"/>
        <end position="31"/>
    </location>
</feature>
<protein>
    <submittedName>
        <fullName evidence="2">Uncharacterized protein</fullName>
    </submittedName>
</protein>